<dbReference type="EMBL" id="MHBZ01000036">
    <property type="protein sequence ID" value="OGY10398.1"/>
    <property type="molecule type" value="Genomic_DNA"/>
</dbReference>
<evidence type="ECO:0000256" key="2">
    <source>
        <dbReference type="ARBA" id="ARBA00022829"/>
    </source>
</evidence>
<dbReference type="Gene3D" id="3.90.1530.10">
    <property type="entry name" value="Conserved hypothetical protein from pyrococcus furiosus pfu- 392566-001, ParB domain"/>
    <property type="match status" value="1"/>
</dbReference>
<dbReference type="Gene3D" id="1.10.10.2830">
    <property type="match status" value="1"/>
</dbReference>
<feature type="domain" description="ParB-like N-terminal" evidence="4">
    <location>
        <begin position="9"/>
        <end position="98"/>
    </location>
</feature>
<dbReference type="STRING" id="1797516.A3D26_03750"/>
<dbReference type="Pfam" id="PF02195">
    <property type="entry name" value="ParB_N"/>
    <property type="match status" value="1"/>
</dbReference>
<dbReference type="InterPro" id="IPR041468">
    <property type="entry name" value="HTH_ParB/Spo0J"/>
</dbReference>
<dbReference type="FunFam" id="1.10.10.2830:FF:000001">
    <property type="entry name" value="Chromosome partitioning protein ParB"/>
    <property type="match status" value="1"/>
</dbReference>
<dbReference type="SMART" id="SM00470">
    <property type="entry name" value="ParB"/>
    <property type="match status" value="1"/>
</dbReference>
<dbReference type="InterPro" id="IPR036086">
    <property type="entry name" value="ParB/Sulfiredoxin_sf"/>
</dbReference>
<evidence type="ECO:0000313" key="5">
    <source>
        <dbReference type="EMBL" id="OGY10398.1"/>
    </source>
</evidence>
<evidence type="ECO:0000256" key="1">
    <source>
        <dbReference type="ARBA" id="ARBA00006295"/>
    </source>
</evidence>
<keyword evidence="2" id="KW-0159">Chromosome partition</keyword>
<dbReference type="PANTHER" id="PTHR33375:SF1">
    <property type="entry name" value="CHROMOSOME-PARTITIONING PROTEIN PARB-RELATED"/>
    <property type="match status" value="1"/>
</dbReference>
<keyword evidence="3" id="KW-0238">DNA-binding</keyword>
<comment type="similarity">
    <text evidence="1">Belongs to the ParB family.</text>
</comment>
<dbReference type="CDD" id="cd16393">
    <property type="entry name" value="SPO0J_N"/>
    <property type="match status" value="1"/>
</dbReference>
<evidence type="ECO:0000313" key="6">
    <source>
        <dbReference type="Proteomes" id="UP000178319"/>
    </source>
</evidence>
<dbReference type="SUPFAM" id="SSF110849">
    <property type="entry name" value="ParB/Sulfiredoxin"/>
    <property type="match status" value="1"/>
</dbReference>
<dbReference type="NCBIfam" id="TIGR00180">
    <property type="entry name" value="parB_part"/>
    <property type="match status" value="1"/>
</dbReference>
<dbReference type="PANTHER" id="PTHR33375">
    <property type="entry name" value="CHROMOSOME-PARTITIONING PROTEIN PARB-RELATED"/>
    <property type="match status" value="1"/>
</dbReference>
<dbReference type="InterPro" id="IPR050336">
    <property type="entry name" value="Chromosome_partition/occlusion"/>
</dbReference>
<evidence type="ECO:0000256" key="3">
    <source>
        <dbReference type="ARBA" id="ARBA00023125"/>
    </source>
</evidence>
<dbReference type="FunFam" id="3.90.1530.30:FF:000001">
    <property type="entry name" value="Chromosome partitioning protein ParB"/>
    <property type="match status" value="1"/>
</dbReference>
<dbReference type="Proteomes" id="UP000178319">
    <property type="component" value="Unassembled WGS sequence"/>
</dbReference>
<organism evidence="5 6">
    <name type="scientific">Candidatus Blackburnbacteria bacterium RIFCSPHIGHO2_02_FULL_44_20</name>
    <dbReference type="NCBI Taxonomy" id="1797516"/>
    <lineage>
        <taxon>Bacteria</taxon>
        <taxon>Candidatus Blackburniibacteriota</taxon>
    </lineage>
</organism>
<accession>A0A1G1V4S7</accession>
<evidence type="ECO:0000259" key="4">
    <source>
        <dbReference type="SMART" id="SM00470"/>
    </source>
</evidence>
<dbReference type="AlphaFoldDB" id="A0A1G1V4S7"/>
<dbReference type="Pfam" id="PF17762">
    <property type="entry name" value="HTH_ParB"/>
    <property type="match status" value="1"/>
</dbReference>
<name>A0A1G1V4S7_9BACT</name>
<dbReference type="GO" id="GO:0007059">
    <property type="term" value="P:chromosome segregation"/>
    <property type="evidence" value="ECO:0007669"/>
    <property type="project" value="UniProtKB-KW"/>
</dbReference>
<gene>
    <name evidence="5" type="ORF">A3D26_03750</name>
</gene>
<dbReference type="SUPFAM" id="SSF109709">
    <property type="entry name" value="KorB DNA-binding domain-like"/>
    <property type="match status" value="1"/>
</dbReference>
<dbReference type="GO" id="GO:0005694">
    <property type="term" value="C:chromosome"/>
    <property type="evidence" value="ECO:0007669"/>
    <property type="project" value="TreeGrafter"/>
</dbReference>
<dbReference type="GO" id="GO:0003677">
    <property type="term" value="F:DNA binding"/>
    <property type="evidence" value="ECO:0007669"/>
    <property type="project" value="UniProtKB-KW"/>
</dbReference>
<reference evidence="5 6" key="1">
    <citation type="journal article" date="2016" name="Nat. Commun.">
        <title>Thousands of microbial genomes shed light on interconnected biogeochemical processes in an aquifer system.</title>
        <authorList>
            <person name="Anantharaman K."/>
            <person name="Brown C.T."/>
            <person name="Hug L.A."/>
            <person name="Sharon I."/>
            <person name="Castelle C.J."/>
            <person name="Probst A.J."/>
            <person name="Thomas B.C."/>
            <person name="Singh A."/>
            <person name="Wilkins M.J."/>
            <person name="Karaoz U."/>
            <person name="Brodie E.L."/>
            <person name="Williams K.H."/>
            <person name="Hubbard S.S."/>
            <person name="Banfield J.F."/>
        </authorList>
    </citation>
    <scope>NUCLEOTIDE SEQUENCE [LARGE SCALE GENOMIC DNA]</scope>
</reference>
<comment type="caution">
    <text evidence="5">The sequence shown here is derived from an EMBL/GenBank/DDBJ whole genome shotgun (WGS) entry which is preliminary data.</text>
</comment>
<dbReference type="InterPro" id="IPR004437">
    <property type="entry name" value="ParB/RepB/Spo0J"/>
</dbReference>
<dbReference type="GO" id="GO:0045881">
    <property type="term" value="P:positive regulation of sporulation resulting in formation of a cellular spore"/>
    <property type="evidence" value="ECO:0007669"/>
    <property type="project" value="TreeGrafter"/>
</dbReference>
<dbReference type="InterPro" id="IPR003115">
    <property type="entry name" value="ParB_N"/>
</dbReference>
<protein>
    <recommendedName>
        <fullName evidence="4">ParB-like N-terminal domain-containing protein</fullName>
    </recommendedName>
</protein>
<proteinExistence type="inferred from homology"/>
<sequence>MSVTIAQVEMISVEELQPNPLQPRGVITPESLVDLIDSIKEHGILEPLVIAKTPAGFQIIAGERRWRASKYAGLTHVPAIIKETSPRGMLELAIIENVQRVDLNALDRARGFQRLMDEFGLTNADVAQRIGKSPAYIANSLRLLRLPDALKDGLLSGLITEGHARALAAIEDSSLMVEAYKIILRESGSVRRAEDLARRMKAKVGQKPSPQTPPKNPIIVSEEVDRMTEVLKDALTDKEINKPTSVKILRSQRETRIVLVFKGGITETEDRLQKLFGGVAA</sequence>